<accession>W7TX22</accession>
<dbReference type="Gene3D" id="3.40.50.150">
    <property type="entry name" value="Vaccinia Virus protein VP39"/>
    <property type="match status" value="1"/>
</dbReference>
<dbReference type="Proteomes" id="UP000019335">
    <property type="component" value="Chromosome 12"/>
</dbReference>
<evidence type="ECO:0000259" key="1">
    <source>
        <dbReference type="Pfam" id="PF01728"/>
    </source>
</evidence>
<dbReference type="InterPro" id="IPR002877">
    <property type="entry name" value="RNA_MeTrfase_FtsJ_dom"/>
</dbReference>
<evidence type="ECO:0000313" key="2">
    <source>
        <dbReference type="EMBL" id="EWM25206.1"/>
    </source>
</evidence>
<comment type="caution">
    <text evidence="2">The sequence shown here is derived from an EMBL/GenBank/DDBJ whole genome shotgun (WGS) entry which is preliminary data.</text>
</comment>
<proteinExistence type="predicted"/>
<dbReference type="InterPro" id="IPR029063">
    <property type="entry name" value="SAM-dependent_MTases_sf"/>
</dbReference>
<dbReference type="AlphaFoldDB" id="W7TX22"/>
<keyword evidence="2" id="KW-0489">Methyltransferase</keyword>
<protein>
    <submittedName>
        <fullName evidence="2">Ribosomal rna methyltransferase</fullName>
    </submittedName>
</protein>
<dbReference type="SUPFAM" id="SSF53335">
    <property type="entry name" value="S-adenosyl-L-methionine-dependent methyltransferases"/>
    <property type="match status" value="1"/>
</dbReference>
<dbReference type="OrthoDB" id="20105at2759"/>
<gene>
    <name evidence="2" type="ORF">Naga_100311g3</name>
</gene>
<keyword evidence="2" id="KW-0808">Transferase</keyword>
<sequence length="536" mass="59784">MTLLLPPNATLHRKLQHVKPDNGHPEHQQSTPYGHFGIRITKADSAAINSTQPIVLTPLFPFVWACEVGQSQVHRLLSYLPTASFPSTINDARINVLTHDNPTSSPGFLAPSCSFGAVPASNAGSMPSSPPDLAPIPRTNLRKSNRIEQSTPPLAGCIADRSHRHASCLLGANYRLDDPALIPLVHRRYITRFFYVPYACRDMGWVAFSPELRQALKTARSSLSRSFCLKISAFPKNMEVAIGEILLTAPVAQGCRLEEKELSPSASQASHVLHVVHSPEWSPLFYYGLTQSHSLTGPTSAPPPSFLSFLPPSFEKPPSSSSLPPVSRAYFKMREIWEERLEEGMEGGMEEEMWKKDRKALDVGASPGGWTQYLSDKLSQVVAVDGASLHPSLLPSLSNVRHVPYRIQAEEATEVLKEEGPFHLVCVDINLFPQGAADLILQHVFPHVAHHALVILTLKFPRKPTGARLQKALRDLERIWAEDPEIYCRSSRKREEGHRDDEDKSEVLRLLWLHANSSHERTVITWVHRRKSRPPV</sequence>
<dbReference type="PANTHER" id="PTHR37524">
    <property type="entry name" value="RIBOSOMAL RNA LARGE SUBUNIT METHYLTRANSFERASE M"/>
    <property type="match status" value="1"/>
</dbReference>
<dbReference type="GO" id="GO:0008168">
    <property type="term" value="F:methyltransferase activity"/>
    <property type="evidence" value="ECO:0007669"/>
    <property type="project" value="UniProtKB-KW"/>
</dbReference>
<evidence type="ECO:0000313" key="3">
    <source>
        <dbReference type="Proteomes" id="UP000019335"/>
    </source>
</evidence>
<name>W7TX22_9STRA</name>
<dbReference type="Pfam" id="PF01728">
    <property type="entry name" value="FtsJ"/>
    <property type="match status" value="1"/>
</dbReference>
<feature type="domain" description="Ribosomal RNA methyltransferase FtsJ" evidence="1">
    <location>
        <begin position="326"/>
        <end position="461"/>
    </location>
</feature>
<dbReference type="PANTHER" id="PTHR37524:SF2">
    <property type="entry name" value="RIBOSOMAL RNA METHYLTRANSFERASE FTSJ DOMAIN-CONTAINING PROTEIN"/>
    <property type="match status" value="1"/>
</dbReference>
<organism evidence="2 3">
    <name type="scientific">Nannochloropsis gaditana</name>
    <dbReference type="NCBI Taxonomy" id="72520"/>
    <lineage>
        <taxon>Eukaryota</taxon>
        <taxon>Sar</taxon>
        <taxon>Stramenopiles</taxon>
        <taxon>Ochrophyta</taxon>
        <taxon>Eustigmatophyceae</taxon>
        <taxon>Eustigmatales</taxon>
        <taxon>Monodopsidaceae</taxon>
        <taxon>Nannochloropsis</taxon>
    </lineage>
</organism>
<dbReference type="EMBL" id="AZIL01001020">
    <property type="protein sequence ID" value="EWM25206.1"/>
    <property type="molecule type" value="Genomic_DNA"/>
</dbReference>
<dbReference type="GO" id="GO:0032259">
    <property type="term" value="P:methylation"/>
    <property type="evidence" value="ECO:0007669"/>
    <property type="project" value="UniProtKB-KW"/>
</dbReference>
<reference evidence="2 3" key="1">
    <citation type="journal article" date="2014" name="Mol. Plant">
        <title>Chromosome Scale Genome Assembly and Transcriptome Profiling of Nannochloropsis gaditana in Nitrogen Depletion.</title>
        <authorList>
            <person name="Corteggiani Carpinelli E."/>
            <person name="Telatin A."/>
            <person name="Vitulo N."/>
            <person name="Forcato C."/>
            <person name="D'Angelo M."/>
            <person name="Schiavon R."/>
            <person name="Vezzi A."/>
            <person name="Giacometti G.M."/>
            <person name="Morosinotto T."/>
            <person name="Valle G."/>
        </authorList>
    </citation>
    <scope>NUCLEOTIDE SEQUENCE [LARGE SCALE GENOMIC DNA]</scope>
    <source>
        <strain evidence="2 3">B-31</strain>
    </source>
</reference>
<keyword evidence="3" id="KW-1185">Reference proteome</keyword>